<dbReference type="CDD" id="cd00130">
    <property type="entry name" value="PAS"/>
    <property type="match status" value="1"/>
</dbReference>
<evidence type="ECO:0000256" key="3">
    <source>
        <dbReference type="ARBA" id="ARBA00023163"/>
    </source>
</evidence>
<comment type="caution">
    <text evidence="6">The sequence shown here is derived from an EMBL/GenBank/DDBJ whole genome shotgun (WGS) entry which is preliminary data.</text>
</comment>
<dbReference type="InterPro" id="IPR036390">
    <property type="entry name" value="WH_DNA-bd_sf"/>
</dbReference>
<reference evidence="6 7" key="1">
    <citation type="submission" date="2022-04" db="EMBL/GenBank/DDBJ databases">
        <title>Positive selection, recombination, and allopatry shape intraspecific diversity of widespread and dominant cyanobacteria.</title>
        <authorList>
            <person name="Wei J."/>
            <person name="Shu W."/>
            <person name="Hu C."/>
        </authorList>
    </citation>
    <scope>NUCLEOTIDE SEQUENCE [LARGE SCALE GENOMIC DNA]</scope>
    <source>
        <strain evidence="6 7">GB2-A4</strain>
    </source>
</reference>
<dbReference type="InterPro" id="IPR036388">
    <property type="entry name" value="WH-like_DNA-bd_sf"/>
</dbReference>
<dbReference type="SUPFAM" id="SSF55785">
    <property type="entry name" value="PYP-like sensor domain (PAS domain)"/>
    <property type="match status" value="1"/>
</dbReference>
<dbReference type="InterPro" id="IPR014710">
    <property type="entry name" value="RmlC-like_jellyroll"/>
</dbReference>
<keyword evidence="3" id="KW-0804">Transcription</keyword>
<evidence type="ECO:0000313" key="6">
    <source>
        <dbReference type="EMBL" id="MEP0817969.1"/>
    </source>
</evidence>
<dbReference type="Gene3D" id="1.10.10.10">
    <property type="entry name" value="Winged helix-like DNA-binding domain superfamily/Winged helix DNA-binding domain"/>
    <property type="match status" value="1"/>
</dbReference>
<dbReference type="NCBIfam" id="TIGR00229">
    <property type="entry name" value="sensory_box"/>
    <property type="match status" value="1"/>
</dbReference>
<dbReference type="PROSITE" id="PS50112">
    <property type="entry name" value="PAS"/>
    <property type="match status" value="1"/>
</dbReference>
<dbReference type="InterPro" id="IPR000595">
    <property type="entry name" value="cNMP-bd_dom"/>
</dbReference>
<dbReference type="PROSITE" id="PS00042">
    <property type="entry name" value="HTH_CRP_1"/>
    <property type="match status" value="1"/>
</dbReference>
<dbReference type="Pfam" id="PF00989">
    <property type="entry name" value="PAS"/>
    <property type="match status" value="1"/>
</dbReference>
<dbReference type="InterPro" id="IPR013767">
    <property type="entry name" value="PAS_fold"/>
</dbReference>
<dbReference type="CDD" id="cd00038">
    <property type="entry name" value="CAP_ED"/>
    <property type="match status" value="1"/>
</dbReference>
<keyword evidence="1" id="KW-0805">Transcription regulation</keyword>
<keyword evidence="2" id="KW-0238">DNA-binding</keyword>
<gene>
    <name evidence="6" type="ORF">NC998_12770</name>
</gene>
<evidence type="ECO:0000259" key="4">
    <source>
        <dbReference type="PROSITE" id="PS50112"/>
    </source>
</evidence>
<dbReference type="PROSITE" id="PS51063">
    <property type="entry name" value="HTH_CRP_2"/>
    <property type="match status" value="1"/>
</dbReference>
<dbReference type="InterPro" id="IPR012318">
    <property type="entry name" value="HTH_CRP"/>
</dbReference>
<dbReference type="InterPro" id="IPR000014">
    <property type="entry name" value="PAS"/>
</dbReference>
<dbReference type="Gene3D" id="2.60.120.10">
    <property type="entry name" value="Jelly Rolls"/>
    <property type="match status" value="1"/>
</dbReference>
<evidence type="ECO:0000256" key="1">
    <source>
        <dbReference type="ARBA" id="ARBA00023015"/>
    </source>
</evidence>
<organism evidence="6 7">
    <name type="scientific">Trichocoleus desertorum GB2-A4</name>
    <dbReference type="NCBI Taxonomy" id="2933944"/>
    <lineage>
        <taxon>Bacteria</taxon>
        <taxon>Bacillati</taxon>
        <taxon>Cyanobacteriota</taxon>
        <taxon>Cyanophyceae</taxon>
        <taxon>Leptolyngbyales</taxon>
        <taxon>Trichocoleusaceae</taxon>
        <taxon>Trichocoleus</taxon>
    </lineage>
</organism>
<dbReference type="EMBL" id="JAMPKM010000006">
    <property type="protein sequence ID" value="MEP0817969.1"/>
    <property type="molecule type" value="Genomic_DNA"/>
</dbReference>
<keyword evidence="7" id="KW-1185">Reference proteome</keyword>
<dbReference type="InterPro" id="IPR035965">
    <property type="entry name" value="PAS-like_dom_sf"/>
</dbReference>
<evidence type="ECO:0000313" key="7">
    <source>
        <dbReference type="Proteomes" id="UP001464891"/>
    </source>
</evidence>
<evidence type="ECO:0000256" key="2">
    <source>
        <dbReference type="ARBA" id="ARBA00023125"/>
    </source>
</evidence>
<dbReference type="RefSeq" id="WP_190435039.1">
    <property type="nucleotide sequence ID" value="NZ_JAMPKM010000006.1"/>
</dbReference>
<dbReference type="Gene3D" id="3.30.450.20">
    <property type="entry name" value="PAS domain"/>
    <property type="match status" value="1"/>
</dbReference>
<dbReference type="SUPFAM" id="SSF46785">
    <property type="entry name" value="Winged helix' DNA-binding domain"/>
    <property type="match status" value="1"/>
</dbReference>
<protein>
    <submittedName>
        <fullName evidence="6">PAS domain-containing protein</fullName>
    </submittedName>
</protein>
<dbReference type="InterPro" id="IPR018335">
    <property type="entry name" value="Tscrpt_reg_HTH_Crp-type_CS"/>
</dbReference>
<name>A0ABV0J8K9_9CYAN</name>
<dbReference type="SMART" id="SM00091">
    <property type="entry name" value="PAS"/>
    <property type="match status" value="1"/>
</dbReference>
<feature type="domain" description="PAS" evidence="4">
    <location>
        <begin position="73"/>
        <end position="143"/>
    </location>
</feature>
<dbReference type="SMART" id="SM00419">
    <property type="entry name" value="HTH_CRP"/>
    <property type="match status" value="1"/>
</dbReference>
<proteinExistence type="predicted"/>
<accession>A0ABV0J8K9</accession>
<dbReference type="Pfam" id="PF13545">
    <property type="entry name" value="HTH_Crp_2"/>
    <property type="match status" value="1"/>
</dbReference>
<sequence>MNATTFSRQVAAMSNRLSDLYQGISASSSLSPALLPSALKELGIASERLQVAADLLSEQNQQLVLASQSAATERQRYQELLEFIPDACLITDAAGVVQQANQAATKLLNLPPSFLTGRLLTAFVPPEARLQFQTELQRLQQRPWKHEWQVQLQPYQGTTFNASILVEVSQPDANQPPMLRWLLRYLSDRQPSDHSPNLSYPLRTYHKGETIPLSLQGIWQVHSGLVQLTTFSQTGQEILIGLAGASAPFGPSLTALTLYEATALADTQLWCIPLTDFAASSELQQRLLPQISQRLKQTELLLTVYGQLRVSDRLYTLLQLLKQEVGQSVTGGTRLSVRLTHEDLAIACGTTRVTITRLLRQFQQQQKLRVDSQHHLILLEGNSSPPVSALSLEQVASTKGQSLFVTQGV</sequence>
<dbReference type="SUPFAM" id="SSF51206">
    <property type="entry name" value="cAMP-binding domain-like"/>
    <property type="match status" value="1"/>
</dbReference>
<feature type="domain" description="HTH crp-type" evidence="5">
    <location>
        <begin position="308"/>
        <end position="381"/>
    </location>
</feature>
<dbReference type="Proteomes" id="UP001464891">
    <property type="component" value="Unassembled WGS sequence"/>
</dbReference>
<dbReference type="InterPro" id="IPR018490">
    <property type="entry name" value="cNMP-bd_dom_sf"/>
</dbReference>
<evidence type="ECO:0000259" key="5">
    <source>
        <dbReference type="PROSITE" id="PS51063"/>
    </source>
</evidence>